<dbReference type="InterPro" id="IPR045097">
    <property type="entry name" value="Thymidate_synth/dCMP_Mease"/>
</dbReference>
<dbReference type="EMBL" id="LT629779">
    <property type="protein sequence ID" value="SDS99249.1"/>
    <property type="molecule type" value="Genomic_DNA"/>
</dbReference>
<dbReference type="SUPFAM" id="SSF55831">
    <property type="entry name" value="Thymidylate synthase/dCMP hydroxymethylase"/>
    <property type="match status" value="1"/>
</dbReference>
<dbReference type="GO" id="GO:0032259">
    <property type="term" value="P:methylation"/>
    <property type="evidence" value="ECO:0007669"/>
    <property type="project" value="UniProtKB-KW"/>
</dbReference>
<reference evidence="5" key="1">
    <citation type="submission" date="2016-10" db="EMBL/GenBank/DDBJ databases">
        <authorList>
            <person name="Varghese N."/>
            <person name="Submissions S."/>
        </authorList>
    </citation>
    <scope>NUCLEOTIDE SEQUENCE [LARGE SCALE GENOMIC DNA]</scope>
    <source>
        <strain evidence="5">IMMIB L-1606</strain>
    </source>
</reference>
<keyword evidence="2" id="KW-0808">Transferase</keyword>
<feature type="domain" description="Thymidylate synthase/dCMP hydroxymethylase" evidence="3">
    <location>
        <begin position="68"/>
        <end position="222"/>
    </location>
</feature>
<evidence type="ECO:0000259" key="3">
    <source>
        <dbReference type="Pfam" id="PF00303"/>
    </source>
</evidence>
<keyword evidence="1" id="KW-0489">Methyltransferase</keyword>
<dbReference type="GO" id="GO:0005829">
    <property type="term" value="C:cytosol"/>
    <property type="evidence" value="ECO:0007669"/>
    <property type="project" value="TreeGrafter"/>
</dbReference>
<keyword evidence="5" id="KW-1185">Reference proteome</keyword>
<dbReference type="AlphaFoldDB" id="A0A1H1WSR1"/>
<sequence length="440" mass="47008">MLGDQLPETAAAAHVQTACDLRDHGLPVGGDTDKRGASSELLGYTTGMANPLARISISESSPLNTLGAVARFVWLLAGSDRLEDIAYYEPRVKDYTDDGLTVPGSSYGKRLFNPAPGMNQIAGVVNELKQNPSSRRAAAVVWLPEDAVRSSNDIPCTFGVFFHLRDGGLTMTTVMRSNNALTLLPYNFFEFSMLGEMVAAELGVPLARYVHWAASMHCFDAMNTVRNKITGILQPQAAEMPEMPRGNALKLGVALASFEASLRHASTVEEAREIAEKAREELGTYWGSLFNVLLAYGLAKRGDRQGALTTLDSLPDYLGRGASKSIETVLGPAAEDATNADDALFPLSDLEVLSTSGVAALVAEAPFQSGSGGTEWLLEVLKDLTSADSPVTLDEVLAVREVLVQDGVTLAARNAEEPTELTPNDVAAALKAVRKKRGEP</sequence>
<dbReference type="InterPro" id="IPR023451">
    <property type="entry name" value="Thymidate_synth/dCMP_Mease_dom"/>
</dbReference>
<dbReference type="PANTHER" id="PTHR11548">
    <property type="entry name" value="THYMIDYLATE SYNTHASE 1"/>
    <property type="match status" value="1"/>
</dbReference>
<evidence type="ECO:0000313" key="5">
    <source>
        <dbReference type="Proteomes" id="UP000198751"/>
    </source>
</evidence>
<accession>A0A1H1WSR1</accession>
<dbReference type="GO" id="GO:0006231">
    <property type="term" value="P:dTMP biosynthetic process"/>
    <property type="evidence" value="ECO:0007669"/>
    <property type="project" value="TreeGrafter"/>
</dbReference>
<dbReference type="Proteomes" id="UP000198751">
    <property type="component" value="Chromosome I"/>
</dbReference>
<dbReference type="PANTHER" id="PTHR11548:SF1">
    <property type="entry name" value="THYMIDYLATE SYNTHASE 1"/>
    <property type="match status" value="1"/>
</dbReference>
<gene>
    <name evidence="4" type="ORF">SAMN04489743_1406</name>
</gene>
<organism evidence="4 5">
    <name type="scientific">Pseudarthrobacter equi</name>
    <dbReference type="NCBI Taxonomy" id="728066"/>
    <lineage>
        <taxon>Bacteria</taxon>
        <taxon>Bacillati</taxon>
        <taxon>Actinomycetota</taxon>
        <taxon>Actinomycetes</taxon>
        <taxon>Micrococcales</taxon>
        <taxon>Micrococcaceae</taxon>
        <taxon>Pseudarthrobacter</taxon>
    </lineage>
</organism>
<dbReference type="Gene3D" id="3.30.572.10">
    <property type="entry name" value="Thymidylate synthase/dCMP hydroxymethylase domain"/>
    <property type="match status" value="1"/>
</dbReference>
<evidence type="ECO:0000256" key="1">
    <source>
        <dbReference type="ARBA" id="ARBA00022603"/>
    </source>
</evidence>
<dbReference type="GO" id="GO:0004799">
    <property type="term" value="F:thymidylate synthase activity"/>
    <property type="evidence" value="ECO:0007669"/>
    <property type="project" value="TreeGrafter"/>
</dbReference>
<protein>
    <submittedName>
        <fullName evidence="4">Thymidylate synthase</fullName>
    </submittedName>
</protein>
<name>A0A1H1WSR1_9MICC</name>
<evidence type="ECO:0000313" key="4">
    <source>
        <dbReference type="EMBL" id="SDS99249.1"/>
    </source>
</evidence>
<dbReference type="InterPro" id="IPR036926">
    <property type="entry name" value="Thymidate_synth/dCMP_Mease_sf"/>
</dbReference>
<dbReference type="Pfam" id="PF00303">
    <property type="entry name" value="Thymidylat_synt"/>
    <property type="match status" value="1"/>
</dbReference>
<proteinExistence type="predicted"/>
<evidence type="ECO:0000256" key="2">
    <source>
        <dbReference type="ARBA" id="ARBA00022679"/>
    </source>
</evidence>